<dbReference type="GO" id="GO:0003700">
    <property type="term" value="F:DNA-binding transcription factor activity"/>
    <property type="evidence" value="ECO:0007669"/>
    <property type="project" value="TreeGrafter"/>
</dbReference>
<dbReference type="OrthoDB" id="5130013at2759"/>
<gene>
    <name evidence="4" type="ORF">PMIN01_02004</name>
</gene>
<proteinExistence type="predicted"/>
<name>A0A9P6GRV3_9PLEO</name>
<dbReference type="AlphaFoldDB" id="A0A9P6GRV3"/>
<dbReference type="Proteomes" id="UP000756921">
    <property type="component" value="Unassembled WGS sequence"/>
</dbReference>
<evidence type="ECO:0000313" key="5">
    <source>
        <dbReference type="Proteomes" id="UP000756921"/>
    </source>
</evidence>
<dbReference type="GO" id="GO:0000976">
    <property type="term" value="F:transcription cis-regulatory region binding"/>
    <property type="evidence" value="ECO:0007669"/>
    <property type="project" value="TreeGrafter"/>
</dbReference>
<dbReference type="Pfam" id="PF11951">
    <property type="entry name" value="Fungal_trans_2"/>
    <property type="match status" value="1"/>
</dbReference>
<evidence type="ECO:0000256" key="2">
    <source>
        <dbReference type="ARBA" id="ARBA00023242"/>
    </source>
</evidence>
<feature type="signal peptide" evidence="3">
    <location>
        <begin position="1"/>
        <end position="30"/>
    </location>
</feature>
<accession>A0A9P6GRV3</accession>
<feature type="chain" id="PRO_5040252726" evidence="3">
    <location>
        <begin position="31"/>
        <end position="352"/>
    </location>
</feature>
<reference evidence="4" key="1">
    <citation type="journal article" date="2020" name="Mol. Plant Microbe Interact.">
        <title>Genome Sequence of the Biocontrol Agent Coniothyrium minitans strain Conio (IMI 134523).</title>
        <authorList>
            <person name="Patel D."/>
            <person name="Shittu T.A."/>
            <person name="Baroncelli R."/>
            <person name="Muthumeenakshi S."/>
            <person name="Osborne T.H."/>
            <person name="Janganan T.K."/>
            <person name="Sreenivasaprasad S."/>
        </authorList>
    </citation>
    <scope>NUCLEOTIDE SEQUENCE</scope>
    <source>
        <strain evidence="4">Conio</strain>
    </source>
</reference>
<sequence length="352" mass="38940">MLAPTDAESLATFVAVFALASLQLHGSGSADAFRYKRRVVSKIAGEATEQLDERALLRNLVATMLLYHYEMSMPRSSSGGTWVTFFCAVKHIINTCPAMDRLIRREYAVLLDWIYYHQALSEFTIRHWKAPYDGCGFAAVVRSAGVVDGAGPGSKVVDDSIGCPTEVLELIVHTCRHAIVAPRPEMAYTAAELERATVLEQRISMTLGDFGPIPAPTATPRNRRTMVADLHRLACLLYVGRAVHRVSGREFSHTRLVREGILLLGELQSCQSAWPLFVVGCEAADDEQRAAILEVCERSRGDPRRRSGHVDATQRLVVAVWNQRDLDEKGEVDYMAVLDAVIRGEAVMPLFA</sequence>
<keyword evidence="3" id="KW-0732">Signal</keyword>
<dbReference type="PANTHER" id="PTHR37534">
    <property type="entry name" value="TRANSCRIPTIONAL ACTIVATOR PROTEIN UGA3"/>
    <property type="match status" value="1"/>
</dbReference>
<dbReference type="EMBL" id="WJXW01000002">
    <property type="protein sequence ID" value="KAF9739370.1"/>
    <property type="molecule type" value="Genomic_DNA"/>
</dbReference>
<evidence type="ECO:0000313" key="4">
    <source>
        <dbReference type="EMBL" id="KAF9739370.1"/>
    </source>
</evidence>
<dbReference type="PANTHER" id="PTHR37534:SF39">
    <property type="entry name" value="TRANSCRIPTION FACTOR DOMAIN-CONTAINING PROTEIN"/>
    <property type="match status" value="1"/>
</dbReference>
<comment type="subcellular location">
    <subcellularLocation>
        <location evidence="1">Nucleus</location>
    </subcellularLocation>
</comment>
<dbReference type="InterPro" id="IPR021858">
    <property type="entry name" value="Fun_TF"/>
</dbReference>
<evidence type="ECO:0000256" key="3">
    <source>
        <dbReference type="SAM" id="SignalP"/>
    </source>
</evidence>
<protein>
    <submittedName>
        <fullName evidence="4">Uncharacterized protein</fullName>
    </submittedName>
</protein>
<keyword evidence="2" id="KW-0539">Nucleus</keyword>
<keyword evidence="5" id="KW-1185">Reference proteome</keyword>
<dbReference type="GO" id="GO:0005634">
    <property type="term" value="C:nucleus"/>
    <property type="evidence" value="ECO:0007669"/>
    <property type="project" value="UniProtKB-SubCell"/>
</dbReference>
<evidence type="ECO:0000256" key="1">
    <source>
        <dbReference type="ARBA" id="ARBA00004123"/>
    </source>
</evidence>
<comment type="caution">
    <text evidence="4">The sequence shown here is derived from an EMBL/GenBank/DDBJ whole genome shotgun (WGS) entry which is preliminary data.</text>
</comment>
<dbReference type="GO" id="GO:0045944">
    <property type="term" value="P:positive regulation of transcription by RNA polymerase II"/>
    <property type="evidence" value="ECO:0007669"/>
    <property type="project" value="TreeGrafter"/>
</dbReference>
<organism evidence="4 5">
    <name type="scientific">Paraphaeosphaeria minitans</name>
    <dbReference type="NCBI Taxonomy" id="565426"/>
    <lineage>
        <taxon>Eukaryota</taxon>
        <taxon>Fungi</taxon>
        <taxon>Dikarya</taxon>
        <taxon>Ascomycota</taxon>
        <taxon>Pezizomycotina</taxon>
        <taxon>Dothideomycetes</taxon>
        <taxon>Pleosporomycetidae</taxon>
        <taxon>Pleosporales</taxon>
        <taxon>Massarineae</taxon>
        <taxon>Didymosphaeriaceae</taxon>
        <taxon>Paraphaeosphaeria</taxon>
    </lineage>
</organism>